<accession>B8IMP4</accession>
<dbReference type="AlphaFoldDB" id="B8IMP4"/>
<evidence type="ECO:0000313" key="2">
    <source>
        <dbReference type="Proteomes" id="UP000008207"/>
    </source>
</evidence>
<name>B8IMP4_METNO</name>
<dbReference type="RefSeq" id="WP_015931846.1">
    <property type="nucleotide sequence ID" value="NC_011894.1"/>
</dbReference>
<evidence type="ECO:0000313" key="1">
    <source>
        <dbReference type="EMBL" id="ACL60237.1"/>
    </source>
</evidence>
<dbReference type="STRING" id="460265.Mnod_5392"/>
<dbReference type="Proteomes" id="UP000008207">
    <property type="component" value="Chromosome"/>
</dbReference>
<dbReference type="HOGENOM" id="CLU_2683635_0_0_5"/>
<dbReference type="EMBL" id="CP001349">
    <property type="protein sequence ID" value="ACL60237.1"/>
    <property type="molecule type" value="Genomic_DNA"/>
</dbReference>
<organism evidence="1 2">
    <name type="scientific">Methylobacterium nodulans (strain LMG 21967 / CNCM I-2342 / ORS 2060)</name>
    <dbReference type="NCBI Taxonomy" id="460265"/>
    <lineage>
        <taxon>Bacteria</taxon>
        <taxon>Pseudomonadati</taxon>
        <taxon>Pseudomonadota</taxon>
        <taxon>Alphaproteobacteria</taxon>
        <taxon>Hyphomicrobiales</taxon>
        <taxon>Methylobacteriaceae</taxon>
        <taxon>Methylobacterium</taxon>
    </lineage>
</organism>
<reference evidence="1 2" key="1">
    <citation type="submission" date="2009-01" db="EMBL/GenBank/DDBJ databases">
        <title>Complete sequence of chromosome of Methylobacterium nodulans ORS 2060.</title>
        <authorList>
            <consortium name="US DOE Joint Genome Institute"/>
            <person name="Lucas S."/>
            <person name="Copeland A."/>
            <person name="Lapidus A."/>
            <person name="Glavina del Rio T."/>
            <person name="Dalin E."/>
            <person name="Tice H."/>
            <person name="Bruce D."/>
            <person name="Goodwin L."/>
            <person name="Pitluck S."/>
            <person name="Sims D."/>
            <person name="Brettin T."/>
            <person name="Detter J.C."/>
            <person name="Han C."/>
            <person name="Larimer F."/>
            <person name="Land M."/>
            <person name="Hauser L."/>
            <person name="Kyrpides N."/>
            <person name="Ivanova N."/>
            <person name="Marx C.J."/>
            <person name="Richardson P."/>
        </authorList>
    </citation>
    <scope>NUCLEOTIDE SEQUENCE [LARGE SCALE GENOMIC DNA]</scope>
    <source>
        <strain evidence="2">LMG 21967 / CNCM I-2342 / ORS 2060</strain>
    </source>
</reference>
<keyword evidence="2" id="KW-1185">Reference proteome</keyword>
<proteinExistence type="predicted"/>
<protein>
    <submittedName>
        <fullName evidence="1">Putative transcriptional regulator, CopG family</fullName>
    </submittedName>
</protein>
<gene>
    <name evidence="1" type="ordered locus">Mnod_5392</name>
</gene>
<dbReference type="KEGG" id="mno:Mnod_5392"/>
<sequence>MASRILAISLPEEMYREVDRAIASYNAATYTATTRSGYIRLAIADRIRRDADRVKRYKEANLATQFQADAADPT</sequence>